<organism evidence="1 2">
    <name type="scientific">Maliponia aquimaris</name>
    <dbReference type="NCBI Taxonomy" id="1673631"/>
    <lineage>
        <taxon>Bacteria</taxon>
        <taxon>Pseudomonadati</taxon>
        <taxon>Pseudomonadota</taxon>
        <taxon>Alphaproteobacteria</taxon>
        <taxon>Rhodobacterales</taxon>
        <taxon>Paracoccaceae</taxon>
        <taxon>Maliponia</taxon>
    </lineage>
</organism>
<evidence type="ECO:0000313" key="2">
    <source>
        <dbReference type="Proteomes" id="UP000207598"/>
    </source>
</evidence>
<dbReference type="Proteomes" id="UP000207598">
    <property type="component" value="Unassembled WGS sequence"/>
</dbReference>
<dbReference type="EMBL" id="FXYF01000003">
    <property type="protein sequence ID" value="SMX38235.1"/>
    <property type="molecule type" value="Genomic_DNA"/>
</dbReference>
<dbReference type="Pfam" id="PF13433">
    <property type="entry name" value="Peripla_BP_5"/>
    <property type="match status" value="1"/>
</dbReference>
<gene>
    <name evidence="1" type="ORF">MAA8898_01442</name>
</gene>
<evidence type="ECO:0000313" key="1">
    <source>
        <dbReference type="EMBL" id="SMX38235.1"/>
    </source>
</evidence>
<keyword evidence="2" id="KW-1185">Reference proteome</keyword>
<protein>
    <submittedName>
        <fullName evidence="1">Uncharacterized protein</fullName>
    </submittedName>
</protein>
<dbReference type="Gene3D" id="3.40.50.2300">
    <property type="match status" value="1"/>
</dbReference>
<accession>A0A238K5Y5</accession>
<sequence>MFGNWASVSRKSVLPVIKELNGLLFYPAQGEGGVSSRNVFYTGAA</sequence>
<dbReference type="SUPFAM" id="SSF53822">
    <property type="entry name" value="Periplasmic binding protein-like I"/>
    <property type="match status" value="1"/>
</dbReference>
<proteinExistence type="predicted"/>
<dbReference type="PANTHER" id="PTHR47628">
    <property type="match status" value="1"/>
</dbReference>
<name>A0A238K5Y5_9RHOB</name>
<dbReference type="InterPro" id="IPR028082">
    <property type="entry name" value="Peripla_BP_I"/>
</dbReference>
<reference evidence="1 2" key="1">
    <citation type="submission" date="2017-05" db="EMBL/GenBank/DDBJ databases">
        <authorList>
            <person name="Song R."/>
            <person name="Chenine A.L."/>
            <person name="Ruprecht R.M."/>
        </authorList>
    </citation>
    <scope>NUCLEOTIDE SEQUENCE [LARGE SCALE GENOMIC DNA]</scope>
    <source>
        <strain evidence="1 2">CECT 8898</strain>
    </source>
</reference>
<dbReference type="PANTHER" id="PTHR47628:SF1">
    <property type="entry name" value="ALIPHATIC AMIDASE EXPRESSION-REGULATING PROTEIN"/>
    <property type="match status" value="1"/>
</dbReference>
<dbReference type="AlphaFoldDB" id="A0A238K5Y5"/>